<keyword evidence="5" id="KW-0663">Pyridoxal phosphate</keyword>
<dbReference type="STRING" id="183478.A0A364NCS4"/>
<evidence type="ECO:0000259" key="7">
    <source>
        <dbReference type="Pfam" id="PF20684"/>
    </source>
</evidence>
<name>A0A364NCS4_STELY</name>
<dbReference type="Pfam" id="PF20684">
    <property type="entry name" value="Fung_rhodopsin"/>
    <property type="match status" value="1"/>
</dbReference>
<proteinExistence type="inferred from homology"/>
<dbReference type="InterPro" id="IPR005814">
    <property type="entry name" value="Aminotrans_3"/>
</dbReference>
<dbReference type="InterPro" id="IPR015424">
    <property type="entry name" value="PyrdxlP-dep_Trfase"/>
</dbReference>
<dbReference type="CDD" id="cd00610">
    <property type="entry name" value="OAT_like"/>
    <property type="match status" value="1"/>
</dbReference>
<feature type="transmembrane region" description="Helical" evidence="6">
    <location>
        <begin position="46"/>
        <end position="69"/>
    </location>
</feature>
<keyword evidence="6" id="KW-0472">Membrane</keyword>
<dbReference type="AlphaFoldDB" id="A0A364NCS4"/>
<evidence type="ECO:0000256" key="1">
    <source>
        <dbReference type="ARBA" id="ARBA00001933"/>
    </source>
</evidence>
<dbReference type="EMBL" id="QGDH01000017">
    <property type="protein sequence ID" value="RAR14891.1"/>
    <property type="molecule type" value="Genomic_DNA"/>
</dbReference>
<dbReference type="SUPFAM" id="SSF53383">
    <property type="entry name" value="PLP-dependent transferases"/>
    <property type="match status" value="1"/>
</dbReference>
<sequence>MTTIEVAGDGVALLYCAIILLVLSWLIFSMRVGVRVWRKAWGMDDYLMLAGILLFSVTAALCIVCSFYGSGQLAADVPPATIAIGTKLFYIAEYFYAVGAMFIKISVAVALLRIAATRPIFKWVLWALIGATTIAAFVFCIGIANICHPINTLWGESNGTCNLQLNTNVSLFYSAIEITADFSLSILPAILLWNVQMKASVKASVVVMLALASFASTATIIRLKYLTLYSDPGEFMFSTGKIGLWSLIEEGIGLIAGSLPALRPLLSLRIRVYAGSNTPASGGRAYPSGSHHIQPSARSRGIVMDTFQTLGDHDDGEADQSDGDSQKNIIKETKFTVTSTVAGTKGDAKMKAAMISRNCLSAPRNFVPVLTQSARAPVRSFSATRPAASEMDAAAFGEQHIAKGIGRLTKHVFEDGKGTYITTDKGVKLLDITAGIGVVNLGHCHPKVSAAAAAQCNKITHAQVNIGFSSTQIALLKELIPILPHESLDTVFFWNSGAEAVEAAVKLARAATKKPNIIVMQGSYHGRTNATASMTRSKTIYGEGHGPLMGGVFASAFPYYSQFGLSPETPTDKLVEQALMQMRLTLQQQTSPSDTAAIILEPVLGEGGYVPAPPAFLHGLRQICDENNILLIADEVQSGMGRTGKMWFVQESGVRPDILIFAKGIANGFPLSGIASSKKLMDLQKPGSMGGTYAGNAVACAAATATIKAFQEEKILDNVAARSKQIFSFLRDLKASGTKAGNLIEDIRGSGLMVGVQFANPELQRDSSNTASRHSQSQPQVAPKIVQECVKRDMLLLSTSVFDVLRFIPPLTISEEEMSKACNIFKESLEAVAKDM</sequence>
<evidence type="ECO:0000313" key="9">
    <source>
        <dbReference type="Proteomes" id="UP000249619"/>
    </source>
</evidence>
<evidence type="ECO:0000256" key="5">
    <source>
        <dbReference type="ARBA" id="ARBA00022898"/>
    </source>
</evidence>
<comment type="caution">
    <text evidence="8">The sequence shown here is derived from an EMBL/GenBank/DDBJ whole genome shotgun (WGS) entry which is preliminary data.</text>
</comment>
<gene>
    <name evidence="8" type="ORF">DDE83_001729</name>
</gene>
<keyword evidence="9" id="KW-1185">Reference proteome</keyword>
<comment type="cofactor">
    <cofactor evidence="1">
        <name>pyridoxal 5'-phosphate</name>
        <dbReference type="ChEBI" id="CHEBI:597326"/>
    </cofactor>
</comment>
<feature type="transmembrane region" description="Helical" evidence="6">
    <location>
        <begin position="205"/>
        <end position="223"/>
    </location>
</feature>
<dbReference type="InterPro" id="IPR049326">
    <property type="entry name" value="Rhodopsin_dom_fungi"/>
</dbReference>
<dbReference type="PANTHER" id="PTHR11986">
    <property type="entry name" value="AMINOTRANSFERASE CLASS III"/>
    <property type="match status" value="1"/>
</dbReference>
<dbReference type="InterPro" id="IPR049704">
    <property type="entry name" value="Aminotrans_3_PPA_site"/>
</dbReference>
<dbReference type="GO" id="GO:0030170">
    <property type="term" value="F:pyridoxal phosphate binding"/>
    <property type="evidence" value="ECO:0007669"/>
    <property type="project" value="InterPro"/>
</dbReference>
<feature type="transmembrane region" description="Helical" evidence="6">
    <location>
        <begin position="171"/>
        <end position="193"/>
    </location>
</feature>
<feature type="transmembrane region" description="Helical" evidence="6">
    <location>
        <begin position="89"/>
        <end position="112"/>
    </location>
</feature>
<dbReference type="Gene3D" id="3.40.640.10">
    <property type="entry name" value="Type I PLP-dependent aspartate aminotransferase-like (Major domain)"/>
    <property type="match status" value="1"/>
</dbReference>
<feature type="transmembrane region" description="Helical" evidence="6">
    <location>
        <begin position="12"/>
        <end position="34"/>
    </location>
</feature>
<dbReference type="Pfam" id="PF00202">
    <property type="entry name" value="Aminotran_3"/>
    <property type="match status" value="1"/>
</dbReference>
<dbReference type="InterPro" id="IPR015421">
    <property type="entry name" value="PyrdxlP-dep_Trfase_major"/>
</dbReference>
<dbReference type="InterPro" id="IPR015422">
    <property type="entry name" value="PyrdxlP-dep_Trfase_small"/>
</dbReference>
<dbReference type="PROSITE" id="PS00600">
    <property type="entry name" value="AA_TRANSFER_CLASS_3"/>
    <property type="match status" value="1"/>
</dbReference>
<accession>A0A364NCS4</accession>
<evidence type="ECO:0000256" key="6">
    <source>
        <dbReference type="SAM" id="Phobius"/>
    </source>
</evidence>
<reference evidence="9" key="1">
    <citation type="submission" date="2018-05" db="EMBL/GenBank/DDBJ databases">
        <title>Draft genome sequence of Stemphylium lycopersici strain CIDEFI 213.</title>
        <authorList>
            <person name="Medina R."/>
            <person name="Franco M.E.E."/>
            <person name="Lucentini C.G."/>
            <person name="Saparrat M.C.N."/>
            <person name="Balatti P.A."/>
        </authorList>
    </citation>
    <scope>NUCLEOTIDE SEQUENCE [LARGE SCALE GENOMIC DNA]</scope>
    <source>
        <strain evidence="9">CIDEFI 213</strain>
    </source>
</reference>
<comment type="similarity">
    <text evidence="2">Belongs to the class-III pyridoxal-phosphate-dependent aminotransferase family.</text>
</comment>
<feature type="domain" description="Rhodopsin" evidence="7">
    <location>
        <begin position="30"/>
        <end position="267"/>
    </location>
</feature>
<keyword evidence="4 8" id="KW-0808">Transferase</keyword>
<dbReference type="GO" id="GO:0042802">
    <property type="term" value="F:identical protein binding"/>
    <property type="evidence" value="ECO:0007669"/>
    <property type="project" value="TreeGrafter"/>
</dbReference>
<organism evidence="8 9">
    <name type="scientific">Stemphylium lycopersici</name>
    <name type="common">Tomato gray leaf spot disease fungus</name>
    <name type="synonym">Thyrospora lycopersici</name>
    <dbReference type="NCBI Taxonomy" id="183478"/>
    <lineage>
        <taxon>Eukaryota</taxon>
        <taxon>Fungi</taxon>
        <taxon>Dikarya</taxon>
        <taxon>Ascomycota</taxon>
        <taxon>Pezizomycotina</taxon>
        <taxon>Dothideomycetes</taxon>
        <taxon>Pleosporomycetidae</taxon>
        <taxon>Pleosporales</taxon>
        <taxon>Pleosporineae</taxon>
        <taxon>Pleosporaceae</taxon>
        <taxon>Stemphylium</taxon>
    </lineage>
</organism>
<dbReference type="FunFam" id="3.40.640.10:FF:000013">
    <property type="entry name" value="4-aminobutyrate aminotransferase"/>
    <property type="match status" value="1"/>
</dbReference>
<dbReference type="Proteomes" id="UP000249619">
    <property type="component" value="Unassembled WGS sequence"/>
</dbReference>
<dbReference type="PANTHER" id="PTHR11986:SF79">
    <property type="entry name" value="ACETYLORNITHINE AMINOTRANSFERASE, MITOCHONDRIAL"/>
    <property type="match status" value="1"/>
</dbReference>
<protein>
    <submittedName>
        <fullName evidence="8">Acetylornithine aminotransferase</fullName>
    </submittedName>
</protein>
<keyword evidence="6" id="KW-0812">Transmembrane</keyword>
<evidence type="ECO:0000256" key="2">
    <source>
        <dbReference type="ARBA" id="ARBA00008954"/>
    </source>
</evidence>
<keyword evidence="6" id="KW-1133">Transmembrane helix</keyword>
<evidence type="ECO:0000256" key="3">
    <source>
        <dbReference type="ARBA" id="ARBA00022576"/>
    </source>
</evidence>
<evidence type="ECO:0000256" key="4">
    <source>
        <dbReference type="ARBA" id="ARBA00022679"/>
    </source>
</evidence>
<dbReference type="Gene3D" id="3.90.1150.10">
    <property type="entry name" value="Aspartate Aminotransferase, domain 1"/>
    <property type="match status" value="1"/>
</dbReference>
<evidence type="ECO:0000313" key="8">
    <source>
        <dbReference type="EMBL" id="RAR14891.1"/>
    </source>
</evidence>
<feature type="transmembrane region" description="Helical" evidence="6">
    <location>
        <begin position="124"/>
        <end position="151"/>
    </location>
</feature>
<dbReference type="InterPro" id="IPR050103">
    <property type="entry name" value="Class-III_PLP-dep_AT"/>
</dbReference>
<dbReference type="GO" id="GO:0008483">
    <property type="term" value="F:transaminase activity"/>
    <property type="evidence" value="ECO:0007669"/>
    <property type="project" value="UniProtKB-KW"/>
</dbReference>
<keyword evidence="3 8" id="KW-0032">Aminotransferase</keyword>